<protein>
    <recommendedName>
        <fullName evidence="1">YtkA-like domain-containing protein</fullName>
    </recommendedName>
</protein>
<feature type="domain" description="YtkA-like" evidence="1">
    <location>
        <begin position="35"/>
        <end position="115"/>
    </location>
</feature>
<organism evidence="2 3">
    <name type="scientific">Candidatus Shapirobacteria bacterium GW2011_GWE1_38_10</name>
    <dbReference type="NCBI Taxonomy" id="1618488"/>
    <lineage>
        <taxon>Bacteria</taxon>
        <taxon>Candidatus Shapironibacteriota</taxon>
    </lineage>
</organism>
<sequence>MTNKILLLLLVMMAGALTIMGLKVRSTSVLGASSNNDMQISLSTKPSPLKPGPATFLIEVKDKDGKLIDDASVNYDINMTTMDMGAQSGKAESQGKGQYLAKGTMSMLGPWKVSVAVKMPNGATANKDFTVTVRQ</sequence>
<dbReference type="InterPro" id="IPR032693">
    <property type="entry name" value="YtkA-like_dom"/>
</dbReference>
<proteinExistence type="predicted"/>
<evidence type="ECO:0000259" key="1">
    <source>
        <dbReference type="Pfam" id="PF13115"/>
    </source>
</evidence>
<dbReference type="AlphaFoldDB" id="A0A0G0I191"/>
<dbReference type="EMBL" id="LBTX01000036">
    <property type="protein sequence ID" value="KKQ48347.1"/>
    <property type="molecule type" value="Genomic_DNA"/>
</dbReference>
<evidence type="ECO:0000313" key="2">
    <source>
        <dbReference type="EMBL" id="KKQ48347.1"/>
    </source>
</evidence>
<comment type="caution">
    <text evidence="2">The sequence shown here is derived from an EMBL/GenBank/DDBJ whole genome shotgun (WGS) entry which is preliminary data.</text>
</comment>
<dbReference type="Gene3D" id="2.60.40.10">
    <property type="entry name" value="Immunoglobulins"/>
    <property type="match status" value="1"/>
</dbReference>
<reference evidence="2 3" key="1">
    <citation type="journal article" date="2015" name="Nature">
        <title>rRNA introns, odd ribosomes, and small enigmatic genomes across a large radiation of phyla.</title>
        <authorList>
            <person name="Brown C.T."/>
            <person name="Hug L.A."/>
            <person name="Thomas B.C."/>
            <person name="Sharon I."/>
            <person name="Castelle C.J."/>
            <person name="Singh A."/>
            <person name="Wilkins M.J."/>
            <person name="Williams K.H."/>
            <person name="Banfield J.F."/>
        </authorList>
    </citation>
    <scope>NUCLEOTIDE SEQUENCE [LARGE SCALE GENOMIC DNA]</scope>
</reference>
<evidence type="ECO:0000313" key="3">
    <source>
        <dbReference type="Proteomes" id="UP000034231"/>
    </source>
</evidence>
<dbReference type="InterPro" id="IPR013783">
    <property type="entry name" value="Ig-like_fold"/>
</dbReference>
<dbReference type="Pfam" id="PF13115">
    <property type="entry name" value="YtkA"/>
    <property type="match status" value="1"/>
</dbReference>
<dbReference type="Proteomes" id="UP000034231">
    <property type="component" value="Unassembled WGS sequence"/>
</dbReference>
<accession>A0A0G0I191</accession>
<name>A0A0G0I191_9BACT</name>
<gene>
    <name evidence="2" type="ORF">US68_C0036G0004</name>
</gene>